<protein>
    <submittedName>
        <fullName evidence="2">Uncharacterized protein</fullName>
    </submittedName>
</protein>
<feature type="region of interest" description="Disordered" evidence="1">
    <location>
        <begin position="22"/>
        <end position="70"/>
    </location>
</feature>
<accession>A0A8H8WYT7</accession>
<evidence type="ECO:0000256" key="1">
    <source>
        <dbReference type="SAM" id="MobiDB-lite"/>
    </source>
</evidence>
<dbReference type="KEGG" id="mind:mvi_54000"/>
<evidence type="ECO:0000313" key="2">
    <source>
        <dbReference type="EMBL" id="BCM86939.1"/>
    </source>
</evidence>
<gene>
    <name evidence="2" type="ORF">mvi_54000</name>
</gene>
<dbReference type="Proteomes" id="UP000663508">
    <property type="component" value="Chromosome"/>
</dbReference>
<organism evidence="2 3">
    <name type="scientific">Methylobacterium indicum</name>
    <dbReference type="NCBI Taxonomy" id="1775910"/>
    <lineage>
        <taxon>Bacteria</taxon>
        <taxon>Pseudomonadati</taxon>
        <taxon>Pseudomonadota</taxon>
        <taxon>Alphaproteobacteria</taxon>
        <taxon>Hyphomicrobiales</taxon>
        <taxon>Methylobacteriaceae</taxon>
        <taxon>Methylobacterium</taxon>
    </lineage>
</organism>
<dbReference type="AlphaFoldDB" id="A0A8H8WYT7"/>
<name>A0A8H8WYT7_9HYPH</name>
<sequence length="70" mass="7281">MAPRPITKKSARSVIAAPRLPPCATARCPKGRRPGKPIRGGRGARQAPSGPVWVSSAAQASRPNLAFHSA</sequence>
<evidence type="ECO:0000313" key="3">
    <source>
        <dbReference type="Proteomes" id="UP000663508"/>
    </source>
</evidence>
<dbReference type="EMBL" id="AP024145">
    <property type="protein sequence ID" value="BCM86939.1"/>
    <property type="molecule type" value="Genomic_DNA"/>
</dbReference>
<proteinExistence type="predicted"/>
<reference evidence="2" key="1">
    <citation type="submission" date="2020-11" db="EMBL/GenBank/DDBJ databases">
        <title>Complete genome sequence of a novel pathogenic Methylobacterium strain isolated from rice in Vietnam.</title>
        <authorList>
            <person name="Lai K."/>
            <person name="Okazaki S."/>
            <person name="Higashi K."/>
            <person name="Mori H."/>
            <person name="Toyoda A."/>
            <person name="Kurokawa K."/>
        </authorList>
    </citation>
    <scope>NUCLEOTIDE SEQUENCE</scope>
    <source>
        <strain evidence="2">VL1</strain>
    </source>
</reference>